<evidence type="ECO:0000259" key="4">
    <source>
        <dbReference type="PROSITE" id="PS50885"/>
    </source>
</evidence>
<dbReference type="EMBL" id="JBHSRD010000002">
    <property type="protein sequence ID" value="MFC6005529.1"/>
    <property type="molecule type" value="Genomic_DNA"/>
</dbReference>
<dbReference type="Gene3D" id="3.30.70.270">
    <property type="match status" value="1"/>
</dbReference>
<dbReference type="InterPro" id="IPR029016">
    <property type="entry name" value="GAF-like_dom_sf"/>
</dbReference>
<dbReference type="InterPro" id="IPR029787">
    <property type="entry name" value="Nucleotide_cyclase"/>
</dbReference>
<keyword evidence="2 3" id="KW-1133">Transmembrane helix</keyword>
<reference evidence="7" key="1">
    <citation type="journal article" date="2019" name="Int. J. Syst. Evol. Microbiol.">
        <title>The Global Catalogue of Microorganisms (GCM) 10K type strain sequencing project: providing services to taxonomists for standard genome sequencing and annotation.</title>
        <authorList>
            <consortium name="The Broad Institute Genomics Platform"/>
            <consortium name="The Broad Institute Genome Sequencing Center for Infectious Disease"/>
            <person name="Wu L."/>
            <person name="Ma J."/>
        </authorList>
    </citation>
    <scope>NUCLEOTIDE SEQUENCE [LARGE SCALE GENOMIC DNA]</scope>
    <source>
        <strain evidence="7">KACC 14249</strain>
    </source>
</reference>
<feature type="transmembrane region" description="Helical" evidence="3">
    <location>
        <begin position="46"/>
        <end position="65"/>
    </location>
</feature>
<dbReference type="InterPro" id="IPR043128">
    <property type="entry name" value="Rev_trsase/Diguanyl_cyclase"/>
</dbReference>
<comment type="caution">
    <text evidence="6">The sequence shown here is derived from an EMBL/GenBank/DDBJ whole genome shotgun (WGS) entry which is preliminary data.</text>
</comment>
<evidence type="ECO:0000256" key="3">
    <source>
        <dbReference type="SAM" id="Phobius"/>
    </source>
</evidence>
<evidence type="ECO:0000256" key="2">
    <source>
        <dbReference type="ARBA" id="ARBA00022989"/>
    </source>
</evidence>
<feature type="domain" description="GGDEF" evidence="5">
    <location>
        <begin position="485"/>
        <end position="616"/>
    </location>
</feature>
<dbReference type="Gene3D" id="6.10.340.10">
    <property type="match status" value="1"/>
</dbReference>
<dbReference type="PANTHER" id="PTHR45138:SF9">
    <property type="entry name" value="DIGUANYLATE CYCLASE DGCM-RELATED"/>
    <property type="match status" value="1"/>
</dbReference>
<dbReference type="RefSeq" id="WP_345716420.1">
    <property type="nucleotide sequence ID" value="NZ_BAABFP010000005.1"/>
</dbReference>
<protein>
    <submittedName>
        <fullName evidence="6">Diguanylate cyclase</fullName>
        <ecNumber evidence="6">2.7.7.65</ecNumber>
    </submittedName>
</protein>
<dbReference type="Proteomes" id="UP001596189">
    <property type="component" value="Unassembled WGS sequence"/>
</dbReference>
<keyword evidence="3" id="KW-0472">Membrane</keyword>
<dbReference type="SMART" id="SM00304">
    <property type="entry name" value="HAMP"/>
    <property type="match status" value="1"/>
</dbReference>
<dbReference type="NCBIfam" id="TIGR00254">
    <property type="entry name" value="GGDEF"/>
    <property type="match status" value="1"/>
</dbReference>
<evidence type="ECO:0000256" key="1">
    <source>
        <dbReference type="ARBA" id="ARBA00022692"/>
    </source>
</evidence>
<dbReference type="SMART" id="SM00065">
    <property type="entry name" value="GAF"/>
    <property type="match status" value="1"/>
</dbReference>
<dbReference type="InterPro" id="IPR003660">
    <property type="entry name" value="HAMP_dom"/>
</dbReference>
<accession>A0ABW1J9P7</accession>
<dbReference type="PROSITE" id="PS50887">
    <property type="entry name" value="GGDEF"/>
    <property type="match status" value="1"/>
</dbReference>
<dbReference type="PROSITE" id="PS50885">
    <property type="entry name" value="HAMP"/>
    <property type="match status" value="1"/>
</dbReference>
<evidence type="ECO:0000259" key="5">
    <source>
        <dbReference type="PROSITE" id="PS50887"/>
    </source>
</evidence>
<gene>
    <name evidence="6" type="ORF">ACFQDO_00160</name>
</gene>
<keyword evidence="1 3" id="KW-0812">Transmembrane</keyword>
<dbReference type="Pfam" id="PF00672">
    <property type="entry name" value="HAMP"/>
    <property type="match status" value="1"/>
</dbReference>
<dbReference type="SUPFAM" id="SSF55073">
    <property type="entry name" value="Nucleotide cyclase"/>
    <property type="match status" value="1"/>
</dbReference>
<dbReference type="SMART" id="SM00267">
    <property type="entry name" value="GGDEF"/>
    <property type="match status" value="1"/>
</dbReference>
<dbReference type="Pfam" id="PF05227">
    <property type="entry name" value="CHASE3"/>
    <property type="match status" value="1"/>
</dbReference>
<sequence length="620" mass="66276">MPTLQRTRSEGDEEVTMPAWSALGARSRRRARQTGLAAVVDRSFRLVIAGSLVIVVVLGLLLLWLTTTSRDEVDRYERALSATQAGHTAMLDQESSLRGFVSTNDLAFVRSYAKARGDMELANQRLLSTDGRGQVTKALVDLRLAQQRWVSEWAVEAAGGLAPGAVGSDERTAFLLHDKVLFDQYGDARADADELITAQLATARHHQVVALGLVAGASMAIGLGMFVVALSRRRRLRRDVLAPVRGVLDGLDAVADGRYDEPVQVQGARELIDVVDGLNRMTDRLARARDAAAAREQHISDQSEQLRSILTMVREIGGSLNLDYVVASVVGGVGRIVGADRVAVWLTSPDGGALVEALGARPAGSPTRPPVELGGGVIGRAAKYSRLVTDTGEGGSQRLAVPLVVGSRVVGVLDLELDDLTPLTDGAIEVLETLAVHSATALEAARLHEDASHASEHDALTQLANRRRLDADLALECERSARYARPLAFVMLDLDHFKRVNDEHGHARGDQVLQAVADVLTAALRASDTAYRYGGEELAIILRESDLSAAIEVAERLRERIETVFSAPGEVAVTASFGVAELGPRTAMPSAIVAAADEALYEAKRGGRNQVRAGGQHSAA</sequence>
<dbReference type="Gene3D" id="3.30.450.40">
    <property type="match status" value="1"/>
</dbReference>
<dbReference type="PANTHER" id="PTHR45138">
    <property type="entry name" value="REGULATORY COMPONENTS OF SENSORY TRANSDUCTION SYSTEM"/>
    <property type="match status" value="1"/>
</dbReference>
<evidence type="ECO:0000313" key="7">
    <source>
        <dbReference type="Proteomes" id="UP001596189"/>
    </source>
</evidence>
<proteinExistence type="predicted"/>
<keyword evidence="6" id="KW-0808">Transferase</keyword>
<keyword evidence="6" id="KW-0548">Nucleotidyltransferase</keyword>
<dbReference type="SUPFAM" id="SSF55781">
    <property type="entry name" value="GAF domain-like"/>
    <property type="match status" value="1"/>
</dbReference>
<dbReference type="Pfam" id="PF01590">
    <property type="entry name" value="GAF"/>
    <property type="match status" value="1"/>
</dbReference>
<dbReference type="Pfam" id="PF00990">
    <property type="entry name" value="GGDEF"/>
    <property type="match status" value="1"/>
</dbReference>
<dbReference type="InterPro" id="IPR003018">
    <property type="entry name" value="GAF"/>
</dbReference>
<feature type="transmembrane region" description="Helical" evidence="3">
    <location>
        <begin position="208"/>
        <end position="230"/>
    </location>
</feature>
<name>A0ABW1J9P7_9ACTN</name>
<keyword evidence="7" id="KW-1185">Reference proteome</keyword>
<feature type="domain" description="HAMP" evidence="4">
    <location>
        <begin position="238"/>
        <end position="290"/>
    </location>
</feature>
<dbReference type="CDD" id="cd01949">
    <property type="entry name" value="GGDEF"/>
    <property type="match status" value="1"/>
</dbReference>
<dbReference type="InterPro" id="IPR000160">
    <property type="entry name" value="GGDEF_dom"/>
</dbReference>
<dbReference type="InterPro" id="IPR007891">
    <property type="entry name" value="CHASE3"/>
</dbReference>
<dbReference type="EC" id="2.7.7.65" evidence="6"/>
<organism evidence="6 7">
    <name type="scientific">Angustibacter luteus</name>
    <dbReference type="NCBI Taxonomy" id="658456"/>
    <lineage>
        <taxon>Bacteria</taxon>
        <taxon>Bacillati</taxon>
        <taxon>Actinomycetota</taxon>
        <taxon>Actinomycetes</taxon>
        <taxon>Kineosporiales</taxon>
        <taxon>Kineosporiaceae</taxon>
    </lineage>
</organism>
<dbReference type="GO" id="GO:0052621">
    <property type="term" value="F:diguanylate cyclase activity"/>
    <property type="evidence" value="ECO:0007669"/>
    <property type="project" value="UniProtKB-EC"/>
</dbReference>
<dbReference type="InterPro" id="IPR050469">
    <property type="entry name" value="Diguanylate_Cyclase"/>
</dbReference>
<evidence type="ECO:0000313" key="6">
    <source>
        <dbReference type="EMBL" id="MFC6005529.1"/>
    </source>
</evidence>